<feature type="region of interest" description="Disordered" evidence="1">
    <location>
        <begin position="57"/>
        <end position="100"/>
    </location>
</feature>
<accession>A0A5N6P5C6</accession>
<sequence length="157" mass="17251">MSRNQNPGGPSANTRGQKRTHTDANEPVIQKAELKEIIAKEIKDAIPTIIVAMKNNENSNPENTVTKAKEVSGSNNENIEASSAKQSRTEGCSEKTFQSCKPPEFARTEGAVVALRWLEKIEAVLAISKCAEEDMVLYASNSFKDGALEWWNSIIQT</sequence>
<evidence type="ECO:0000256" key="1">
    <source>
        <dbReference type="SAM" id="MobiDB-lite"/>
    </source>
</evidence>
<name>A0A5N6P5C6_9ASTR</name>
<feature type="compositionally biased region" description="Polar residues" evidence="1">
    <location>
        <begin position="57"/>
        <end position="86"/>
    </location>
</feature>
<evidence type="ECO:0000313" key="2">
    <source>
        <dbReference type="EMBL" id="KAD5960425.1"/>
    </source>
</evidence>
<protein>
    <recommendedName>
        <fullName evidence="4">Retrotransposon gag domain-containing protein</fullName>
    </recommendedName>
</protein>
<comment type="caution">
    <text evidence="2">The sequence shown here is derived from an EMBL/GenBank/DDBJ whole genome shotgun (WGS) entry which is preliminary data.</text>
</comment>
<reference evidence="2 3" key="1">
    <citation type="submission" date="2019-05" db="EMBL/GenBank/DDBJ databases">
        <title>Mikania micrantha, genome provides insights into the molecular mechanism of rapid growth.</title>
        <authorList>
            <person name="Liu B."/>
        </authorList>
    </citation>
    <scope>NUCLEOTIDE SEQUENCE [LARGE SCALE GENOMIC DNA]</scope>
    <source>
        <strain evidence="2">NLD-2019</strain>
        <tissue evidence="2">Leaf</tissue>
    </source>
</reference>
<keyword evidence="3" id="KW-1185">Reference proteome</keyword>
<dbReference type="Proteomes" id="UP000326396">
    <property type="component" value="Linkage Group LG14"/>
</dbReference>
<feature type="compositionally biased region" description="Polar residues" evidence="1">
    <location>
        <begin position="1"/>
        <end position="15"/>
    </location>
</feature>
<dbReference type="EMBL" id="SZYD01000006">
    <property type="protein sequence ID" value="KAD5960425.1"/>
    <property type="molecule type" value="Genomic_DNA"/>
</dbReference>
<gene>
    <name evidence="2" type="ORF">E3N88_11897</name>
</gene>
<dbReference type="OrthoDB" id="1681777at2759"/>
<dbReference type="AlphaFoldDB" id="A0A5N6P5C6"/>
<evidence type="ECO:0000313" key="3">
    <source>
        <dbReference type="Proteomes" id="UP000326396"/>
    </source>
</evidence>
<organism evidence="2 3">
    <name type="scientific">Mikania micrantha</name>
    <name type="common">bitter vine</name>
    <dbReference type="NCBI Taxonomy" id="192012"/>
    <lineage>
        <taxon>Eukaryota</taxon>
        <taxon>Viridiplantae</taxon>
        <taxon>Streptophyta</taxon>
        <taxon>Embryophyta</taxon>
        <taxon>Tracheophyta</taxon>
        <taxon>Spermatophyta</taxon>
        <taxon>Magnoliopsida</taxon>
        <taxon>eudicotyledons</taxon>
        <taxon>Gunneridae</taxon>
        <taxon>Pentapetalae</taxon>
        <taxon>asterids</taxon>
        <taxon>campanulids</taxon>
        <taxon>Asterales</taxon>
        <taxon>Asteraceae</taxon>
        <taxon>Asteroideae</taxon>
        <taxon>Heliantheae alliance</taxon>
        <taxon>Eupatorieae</taxon>
        <taxon>Mikania</taxon>
    </lineage>
</organism>
<proteinExistence type="predicted"/>
<evidence type="ECO:0008006" key="4">
    <source>
        <dbReference type="Google" id="ProtNLM"/>
    </source>
</evidence>
<feature type="region of interest" description="Disordered" evidence="1">
    <location>
        <begin position="1"/>
        <end position="31"/>
    </location>
</feature>